<organism evidence="1 2">
    <name type="scientific">Entamoeba invadens IP1</name>
    <dbReference type="NCBI Taxonomy" id="370355"/>
    <lineage>
        <taxon>Eukaryota</taxon>
        <taxon>Amoebozoa</taxon>
        <taxon>Evosea</taxon>
        <taxon>Archamoebae</taxon>
        <taxon>Mastigamoebida</taxon>
        <taxon>Entamoebidae</taxon>
        <taxon>Entamoeba</taxon>
    </lineage>
</organism>
<keyword evidence="2" id="KW-1185">Reference proteome</keyword>
<sequence length="106" mass="12006">MAKSMFTPCRKDFYEVVIGFGVPSSPTLSNETVSTTLNVVEEKKSPKRKRWSKDVRQRAVLVGQELGLSKAIRLLQKQPDYKDLCASTLYYWIKSSDHHVASASKI</sequence>
<dbReference type="EMBL" id="KB206169">
    <property type="protein sequence ID" value="ELP94891.1"/>
    <property type="molecule type" value="Genomic_DNA"/>
</dbReference>
<reference evidence="1 2" key="1">
    <citation type="submission" date="2012-10" db="EMBL/GenBank/DDBJ databases">
        <authorList>
            <person name="Zafar N."/>
            <person name="Inman J."/>
            <person name="Hall N."/>
            <person name="Lorenzi H."/>
            <person name="Caler E."/>
        </authorList>
    </citation>
    <scope>NUCLEOTIDE SEQUENCE [LARGE SCALE GENOMIC DNA]</scope>
    <source>
        <strain evidence="1 2">IP1</strain>
    </source>
</reference>
<proteinExistence type="predicted"/>
<gene>
    <name evidence="1" type="ORF">EIN_249250</name>
</gene>
<dbReference type="KEGG" id="eiv:EIN_249250"/>
<dbReference type="GeneID" id="14893888"/>
<evidence type="ECO:0000313" key="1">
    <source>
        <dbReference type="EMBL" id="ELP94891.1"/>
    </source>
</evidence>
<evidence type="ECO:0000313" key="2">
    <source>
        <dbReference type="Proteomes" id="UP000014680"/>
    </source>
</evidence>
<dbReference type="Proteomes" id="UP000014680">
    <property type="component" value="Unassembled WGS sequence"/>
</dbReference>
<accession>A0A0A1UE63</accession>
<dbReference type="VEuPathDB" id="AmoebaDB:EIN_249250"/>
<name>A0A0A1UE63_ENTIV</name>
<dbReference type="OMA" id="CKKEFYQ"/>
<dbReference type="AlphaFoldDB" id="A0A0A1UE63"/>
<protein>
    <submittedName>
        <fullName evidence="1">Uncharacterized protein</fullName>
    </submittedName>
</protein>
<dbReference type="OrthoDB" id="26985at2759"/>
<dbReference type="RefSeq" id="XP_004261662.1">
    <property type="nucleotide sequence ID" value="XM_004261614.1"/>
</dbReference>